<dbReference type="InterPro" id="IPR029063">
    <property type="entry name" value="SAM-dependent_MTases_sf"/>
</dbReference>
<dbReference type="KEGG" id="api:100168689"/>
<organism evidence="8 9">
    <name type="scientific">Acyrthosiphon pisum</name>
    <name type="common">Pea aphid</name>
    <dbReference type="NCBI Taxonomy" id="7029"/>
    <lineage>
        <taxon>Eukaryota</taxon>
        <taxon>Metazoa</taxon>
        <taxon>Ecdysozoa</taxon>
        <taxon>Arthropoda</taxon>
        <taxon>Hexapoda</taxon>
        <taxon>Insecta</taxon>
        <taxon>Pterygota</taxon>
        <taxon>Neoptera</taxon>
        <taxon>Paraneoptera</taxon>
        <taxon>Hemiptera</taxon>
        <taxon>Sternorrhyncha</taxon>
        <taxon>Aphidomorpha</taxon>
        <taxon>Aphidoidea</taxon>
        <taxon>Aphididae</taxon>
        <taxon>Macrosiphini</taxon>
        <taxon>Acyrthosiphon</taxon>
    </lineage>
</organism>
<dbReference type="GO" id="GO:0003723">
    <property type="term" value="F:RNA binding"/>
    <property type="evidence" value="ECO:0007669"/>
    <property type="project" value="UniProtKB-UniRule"/>
</dbReference>
<dbReference type="InterPro" id="IPR001678">
    <property type="entry name" value="MeTrfase_RsmB-F_NOP2_dom"/>
</dbReference>
<dbReference type="GeneID" id="100168689"/>
<dbReference type="Gene3D" id="3.40.50.150">
    <property type="entry name" value="Vaccinia Virus protein VP39"/>
    <property type="match status" value="1"/>
</dbReference>
<reference evidence="9" key="1">
    <citation type="submission" date="2010-06" db="EMBL/GenBank/DDBJ databases">
        <authorList>
            <person name="Jiang H."/>
            <person name="Abraham K."/>
            <person name="Ali S."/>
            <person name="Alsbrooks S.L."/>
            <person name="Anim B.N."/>
            <person name="Anosike U.S."/>
            <person name="Attaway T."/>
            <person name="Bandaranaike D.P."/>
            <person name="Battles P.K."/>
            <person name="Bell S.N."/>
            <person name="Bell A.V."/>
            <person name="Beltran B."/>
            <person name="Bickham C."/>
            <person name="Bustamante Y."/>
            <person name="Caleb T."/>
            <person name="Canada A."/>
            <person name="Cardenas V."/>
            <person name="Carter K."/>
            <person name="Chacko J."/>
            <person name="Chandrabose M.N."/>
            <person name="Chavez D."/>
            <person name="Chavez A."/>
            <person name="Chen L."/>
            <person name="Chu H.-S."/>
            <person name="Claassen K.J."/>
            <person name="Cockrell R."/>
            <person name="Collins M."/>
            <person name="Cooper J.A."/>
            <person name="Cree A."/>
            <person name="Curry S.M."/>
            <person name="Da Y."/>
            <person name="Dao M.D."/>
            <person name="Das B."/>
            <person name="Davila M.-L."/>
            <person name="Davy-Carroll L."/>
            <person name="Denson S."/>
            <person name="Dinh H."/>
            <person name="Ebong V.E."/>
            <person name="Edwards J.R."/>
            <person name="Egan A."/>
            <person name="El-Daye J."/>
            <person name="Escobedo L."/>
            <person name="Fernandez S."/>
            <person name="Fernando P.R."/>
            <person name="Flagg N."/>
            <person name="Forbes L.D."/>
            <person name="Fowler R.G."/>
            <person name="Fu Q."/>
            <person name="Gabisi R.A."/>
            <person name="Ganer J."/>
            <person name="Garbino Pronczuk A."/>
            <person name="Garcia R.M."/>
            <person name="Garner T."/>
            <person name="Garrett T.E."/>
            <person name="Gonzalez D.A."/>
            <person name="Hamid H."/>
            <person name="Hawkins E.S."/>
            <person name="Hirani K."/>
            <person name="Hogues M.E."/>
            <person name="Hollins B."/>
            <person name="Hsiao C.-H."/>
            <person name="Jabil R."/>
            <person name="James M.L."/>
            <person name="Jhangiani S.N."/>
            <person name="Johnson B."/>
            <person name="Johnson Q."/>
            <person name="Joshi V."/>
            <person name="Kalu J.B."/>
            <person name="Kam C."/>
            <person name="Kashfia A."/>
            <person name="Keebler J."/>
            <person name="Kisamo H."/>
            <person name="Kovar C.L."/>
            <person name="Lago L.A."/>
            <person name="Lai C.-Y."/>
            <person name="Laidlaw J."/>
            <person name="Lara F."/>
            <person name="Le T.-K."/>
            <person name="Lee S.L."/>
            <person name="Legall F.H."/>
            <person name="Lemon S.J."/>
            <person name="Lewis L.R."/>
            <person name="Li B."/>
            <person name="Liu Y."/>
            <person name="Liu Y.-S."/>
            <person name="Lopez J."/>
            <person name="Lozado R.J."/>
            <person name="Lu J."/>
            <person name="Madu R.C."/>
            <person name="Maheshwari M."/>
            <person name="Maheshwari R."/>
            <person name="Malloy K."/>
            <person name="Martinez E."/>
            <person name="Mathew T."/>
            <person name="Mercado I.C."/>
            <person name="Mercado C."/>
            <person name="Meyer B."/>
            <person name="Montgomery K."/>
            <person name="Morgan M.B."/>
            <person name="Munidasa M."/>
            <person name="Nazareth L.V."/>
            <person name="Nelson J."/>
            <person name="Ng B.M."/>
            <person name="Nguyen N.B."/>
            <person name="Nguyen P.Q."/>
            <person name="Nguyen T."/>
            <person name="Obregon M."/>
            <person name="Okwuonu G.O."/>
            <person name="Onwere C.G."/>
            <person name="Orozco G."/>
            <person name="Parra A."/>
            <person name="Patel S."/>
            <person name="Patil S."/>
            <person name="Perez A."/>
            <person name="Perez Y."/>
            <person name="Pham C."/>
            <person name="Primus E.L."/>
            <person name="Pu L.-L."/>
            <person name="Puazo M."/>
            <person name="Qin X."/>
            <person name="Quiroz J.B."/>
            <person name="Reese J."/>
            <person name="Richards S."/>
            <person name="Rives C.M."/>
            <person name="Robberts R."/>
            <person name="Ruiz S.J."/>
            <person name="Ruiz M.J."/>
            <person name="Santibanez J."/>
            <person name="Schneider B.W."/>
            <person name="Sisson I."/>
            <person name="Smith M."/>
            <person name="Sodergren E."/>
            <person name="Song X.-Z."/>
            <person name="Song B.B."/>
            <person name="Summersgill H."/>
            <person name="Thelus R."/>
            <person name="Thornton R.D."/>
            <person name="Trejos Z.Y."/>
            <person name="Usmani K."/>
            <person name="Vattathil S."/>
            <person name="Villasana D."/>
            <person name="Walker D.L."/>
            <person name="Wang S."/>
            <person name="Wang K."/>
            <person name="White C.S."/>
            <person name="Williams A.C."/>
            <person name="Williamson J."/>
            <person name="Wilson K."/>
            <person name="Woghiren I.O."/>
            <person name="Woodworth J.R."/>
            <person name="Worley K.C."/>
            <person name="Wright R.A."/>
            <person name="Wu W."/>
            <person name="Young L."/>
            <person name="Zhang L."/>
            <person name="Zhang J."/>
            <person name="Zhu Y."/>
            <person name="Muzny D.M."/>
            <person name="Weinstock G."/>
            <person name="Gibbs R.A."/>
        </authorList>
    </citation>
    <scope>NUCLEOTIDE SEQUENCE [LARGE SCALE GENOMIC DNA]</scope>
    <source>
        <strain evidence="9">LSR1</strain>
    </source>
</reference>
<dbReference type="Proteomes" id="UP000007819">
    <property type="component" value="Chromosome X"/>
</dbReference>
<evidence type="ECO:0000313" key="8">
    <source>
        <dbReference type="EnsemblMetazoa" id="XP_029342801.1"/>
    </source>
</evidence>
<dbReference type="Gene3D" id="3.30.70.1170">
    <property type="entry name" value="Sun protein, domain 3"/>
    <property type="match status" value="1"/>
</dbReference>
<dbReference type="PANTHER" id="PTHR22807:SF4">
    <property type="entry name" value="28S RRNA (CYTOSINE-C(5))-METHYLTRANSFERASE"/>
    <property type="match status" value="1"/>
</dbReference>
<sequence>MVTEKPVKIMNKNHDKTTGLYKIAAKILKKVKTGSSFKTQLYQAQYPNKLLLNAVLMNVFKWENVIDVLVEKSNILEKENNMDRELVYVLITEMMWSKFGLKGTAKNILAVKKYKDEFLQLMKENDLEKLTSSTHTKVMKPRFFRVNTLLTTLEKILEKLSELKFIKLKTPKSYAQFLELIKSDKFKGRNVFVQDIHIKELLVFNSKVKFYEIEEYNNGSLIVQDKASCLAAYLLNPKSNSTVLDMCAAPGMKTSHLAAIMQNTGKLYAVDRSKERFYILQNMLEKYGVQNVETFNMDALTFPYYDDVKYILLDPSCSGSGIVDRVRNDSSGQNQNFQTRLKKLANVHAQLLNHALKSYPNLERLVYSTCSANHEENEAVVDEALSINGKFKLLDCTKMVKGWTNKGAPGYDCSEMCLNAVPSVDCTNGFFISVFVRRDLEDNDIAEEEENIEDSEDIKEERVVEDNEIVDKKVKILKKPIISNNDTNVENKSQIKKNKKRKRNEVVKEEKVFEHNEIVDKKVKKVKKSSITNTNKNLENKSQIIKNKNIEGTPLVKSKNAKRRERRLKLEKANESSGLQTTKTKKQKKVKVEET</sequence>
<dbReference type="Pfam" id="PF21148">
    <property type="entry name" value="NSUN5_fdxn-like"/>
    <property type="match status" value="1"/>
</dbReference>
<feature type="domain" description="SAM-dependent MTase RsmB/NOP-type" evidence="7">
    <location>
        <begin position="132"/>
        <end position="438"/>
    </location>
</feature>
<keyword evidence="1 5" id="KW-0489">Methyltransferase</keyword>
<comment type="caution">
    <text evidence="5">Lacks conserved residue(s) required for the propagation of feature annotation.</text>
</comment>
<reference evidence="8" key="2">
    <citation type="submission" date="2022-06" db="UniProtKB">
        <authorList>
            <consortium name="EnsemblMetazoa"/>
        </authorList>
    </citation>
    <scope>IDENTIFICATION</scope>
</reference>
<feature type="active site" description="Nucleophile" evidence="5">
    <location>
        <position position="370"/>
    </location>
</feature>
<dbReference type="PRINTS" id="PR02008">
    <property type="entry name" value="RCMTFAMILY"/>
</dbReference>
<evidence type="ECO:0000256" key="5">
    <source>
        <dbReference type="PROSITE-ProRule" id="PRU01023"/>
    </source>
</evidence>
<evidence type="ECO:0000256" key="6">
    <source>
        <dbReference type="SAM" id="MobiDB-lite"/>
    </source>
</evidence>
<evidence type="ECO:0000256" key="2">
    <source>
        <dbReference type="ARBA" id="ARBA00022679"/>
    </source>
</evidence>
<dbReference type="InterPro" id="IPR023267">
    <property type="entry name" value="RCMT"/>
</dbReference>
<keyword evidence="9" id="KW-1185">Reference proteome</keyword>
<evidence type="ECO:0000256" key="3">
    <source>
        <dbReference type="ARBA" id="ARBA00022691"/>
    </source>
</evidence>
<evidence type="ECO:0000313" key="9">
    <source>
        <dbReference type="Proteomes" id="UP000007819"/>
    </source>
</evidence>
<name>A0A8R2NNN9_ACYPI</name>
<comment type="similarity">
    <text evidence="5">Belongs to the class I-like SAM-binding methyltransferase superfamily. RsmB/NOP family.</text>
</comment>
<dbReference type="PANTHER" id="PTHR22807">
    <property type="entry name" value="NOP2 YEAST -RELATED NOL1/NOP2/FMU SUN DOMAIN-CONTAINING"/>
    <property type="match status" value="1"/>
</dbReference>
<dbReference type="InterPro" id="IPR049560">
    <property type="entry name" value="MeTrfase_RsmB-F_NOP2_cat"/>
</dbReference>
<keyword evidence="4 5" id="KW-0694">RNA-binding</keyword>
<accession>A0A8R2NNN9</accession>
<dbReference type="Pfam" id="PF01189">
    <property type="entry name" value="Methyltr_RsmB-F"/>
    <property type="match status" value="1"/>
</dbReference>
<keyword evidence="3 5" id="KW-0949">S-adenosyl-L-methionine</keyword>
<dbReference type="CDD" id="cd02440">
    <property type="entry name" value="AdoMet_MTases"/>
    <property type="match status" value="1"/>
</dbReference>
<evidence type="ECO:0000256" key="1">
    <source>
        <dbReference type="ARBA" id="ARBA00022603"/>
    </source>
</evidence>
<protein>
    <recommendedName>
        <fullName evidence="7">SAM-dependent MTase RsmB/NOP-type domain-containing protein</fullName>
    </recommendedName>
</protein>
<dbReference type="RefSeq" id="XP_029342801.1">
    <property type="nucleotide sequence ID" value="XM_029486941.1"/>
</dbReference>
<feature type="region of interest" description="Disordered" evidence="6">
    <location>
        <begin position="549"/>
        <end position="595"/>
    </location>
</feature>
<dbReference type="EnsemblMetazoa" id="XM_029486941.1">
    <property type="protein sequence ID" value="XP_029342801.1"/>
    <property type="gene ID" value="LOC100168689"/>
</dbReference>
<proteinExistence type="inferred from homology"/>
<dbReference type="CTD" id="55695"/>
<feature type="binding site" evidence="5">
    <location>
        <position position="314"/>
    </location>
    <ligand>
        <name>S-adenosyl-L-methionine</name>
        <dbReference type="ChEBI" id="CHEBI:59789"/>
    </ligand>
</feature>
<dbReference type="AlphaFoldDB" id="A0A8R2NNN9"/>
<evidence type="ECO:0000259" key="7">
    <source>
        <dbReference type="PROSITE" id="PS51686"/>
    </source>
</evidence>
<dbReference type="GO" id="GO:0005730">
    <property type="term" value="C:nucleolus"/>
    <property type="evidence" value="ECO:0007669"/>
    <property type="project" value="TreeGrafter"/>
</dbReference>
<evidence type="ECO:0000256" key="4">
    <source>
        <dbReference type="ARBA" id="ARBA00022884"/>
    </source>
</evidence>
<keyword evidence="2 5" id="KW-0808">Transferase</keyword>
<dbReference type="InterPro" id="IPR049561">
    <property type="entry name" value="NSUN5_7_fdxn-like"/>
</dbReference>
<feature type="binding site" evidence="5">
    <location>
        <position position="271"/>
    </location>
    <ligand>
        <name>S-adenosyl-L-methionine</name>
        <dbReference type="ChEBI" id="CHEBI:59789"/>
    </ligand>
</feature>
<dbReference type="GO" id="GO:0070475">
    <property type="term" value="P:rRNA base methylation"/>
    <property type="evidence" value="ECO:0007669"/>
    <property type="project" value="TreeGrafter"/>
</dbReference>
<feature type="binding site" evidence="5">
    <location>
        <position position="298"/>
    </location>
    <ligand>
        <name>S-adenosyl-L-methionine</name>
        <dbReference type="ChEBI" id="CHEBI:59789"/>
    </ligand>
</feature>
<dbReference type="SUPFAM" id="SSF53335">
    <property type="entry name" value="S-adenosyl-L-methionine-dependent methyltransferases"/>
    <property type="match status" value="1"/>
</dbReference>
<dbReference type="GO" id="GO:0008173">
    <property type="term" value="F:RNA methyltransferase activity"/>
    <property type="evidence" value="ECO:0007669"/>
    <property type="project" value="InterPro"/>
</dbReference>
<dbReference type="Pfam" id="PF21153">
    <property type="entry name" value="NSUN5_N"/>
    <property type="match status" value="1"/>
</dbReference>
<dbReference type="InterPro" id="IPR048889">
    <property type="entry name" value="NSUN5_RCM1_N"/>
</dbReference>
<dbReference type="EnsemblMetazoa" id="XM_029486939.1">
    <property type="protein sequence ID" value="XP_029342799.1"/>
    <property type="gene ID" value="LOC100168689"/>
</dbReference>
<dbReference type="RefSeq" id="XP_029342799.1">
    <property type="nucleotide sequence ID" value="XM_029486939.1"/>
</dbReference>
<dbReference type="PROSITE" id="PS51686">
    <property type="entry name" value="SAM_MT_RSMB_NOP"/>
    <property type="match status" value="1"/>
</dbReference>
<dbReference type="OrthoDB" id="435282at2759"/>